<dbReference type="Gene3D" id="3.10.105.10">
    <property type="entry name" value="Dipeptide-binding Protein, Domain 3"/>
    <property type="match status" value="1"/>
</dbReference>
<evidence type="ECO:0000313" key="4">
    <source>
        <dbReference type="Proteomes" id="UP000040453"/>
    </source>
</evidence>
<dbReference type="RefSeq" id="WP_042532056.1">
    <property type="nucleotide sequence ID" value="NZ_CAXOIH010000014.1"/>
</dbReference>
<proteinExistence type="predicted"/>
<dbReference type="GO" id="GO:0043190">
    <property type="term" value="C:ATP-binding cassette (ABC) transporter complex"/>
    <property type="evidence" value="ECO:0007669"/>
    <property type="project" value="InterPro"/>
</dbReference>
<dbReference type="Gene3D" id="3.40.190.100">
    <property type="entry name" value="Glycine betaine-binding periplasmic protein, domain 2"/>
    <property type="match status" value="1"/>
</dbReference>
<feature type="domain" description="ABC-type glycine betaine transport system substrate-binding" evidence="2">
    <location>
        <begin position="199"/>
        <end position="299"/>
    </location>
</feature>
<gene>
    <name evidence="3" type="primary">gbuC_3</name>
    <name evidence="3" type="ORF">BN997_02175</name>
</gene>
<dbReference type="InterPro" id="IPR007210">
    <property type="entry name" value="ABC_Gly_betaine_transp_sub-bd"/>
</dbReference>
<feature type="domain" description="ABC-type glycine betaine transport system substrate-binding" evidence="2">
    <location>
        <begin position="40"/>
        <end position="179"/>
    </location>
</feature>
<dbReference type="STRING" id="545501.BN997_02175"/>
<organism evidence="3 4">
    <name type="scientific">Oceanobacillus oncorhynchi</name>
    <dbReference type="NCBI Taxonomy" id="545501"/>
    <lineage>
        <taxon>Bacteria</taxon>
        <taxon>Bacillati</taxon>
        <taxon>Bacillota</taxon>
        <taxon>Bacilli</taxon>
        <taxon>Bacillales</taxon>
        <taxon>Bacillaceae</taxon>
        <taxon>Oceanobacillus</taxon>
    </lineage>
</organism>
<evidence type="ECO:0000313" key="3">
    <source>
        <dbReference type="EMBL" id="CEI82314.1"/>
    </source>
</evidence>
<name>A0A0A1MRM2_9BACI</name>
<dbReference type="SUPFAM" id="SSF53850">
    <property type="entry name" value="Periplasmic binding protein-like II"/>
    <property type="match status" value="2"/>
</dbReference>
<dbReference type="Pfam" id="PF04069">
    <property type="entry name" value="OpuAC"/>
    <property type="match status" value="2"/>
</dbReference>
<keyword evidence="1" id="KW-0732">Signal</keyword>
<evidence type="ECO:0000256" key="1">
    <source>
        <dbReference type="SAM" id="SignalP"/>
    </source>
</evidence>
<dbReference type="PROSITE" id="PS51257">
    <property type="entry name" value="PROKAR_LIPOPROTEIN"/>
    <property type="match status" value="1"/>
</dbReference>
<feature type="signal peptide" evidence="1">
    <location>
        <begin position="1"/>
        <end position="19"/>
    </location>
</feature>
<evidence type="ECO:0000259" key="2">
    <source>
        <dbReference type="Pfam" id="PF04069"/>
    </source>
</evidence>
<reference evidence="3 4" key="1">
    <citation type="submission" date="2014-11" db="EMBL/GenBank/DDBJ databases">
        <authorList>
            <person name="Urmite Genomes Urmite Genomes"/>
        </authorList>
    </citation>
    <scope>NUCLEOTIDE SEQUENCE [LARGE SCALE GENOMIC DNA]</scope>
    <source>
        <strain evidence="3 4">Oc5</strain>
    </source>
</reference>
<sequence>MNALKTLSAVGIASIFLLAACGNDSTEEDSAEAGGDINYSEEVDYTITGIEPGAGVTETANNTLDTYDNLDGWELEESSTVGMLAQLADAISNEDPIIVTGWIPHHKFLQYDLKMLEDPEGTMGESESAHTITRLGLEEDMPDAYKLLDAFNWELDDVEQVMYEAEDSDVETAASNWVEDNPDKVDEWTENIEEADGEKIEIGSMPWEAEQASAAVMEQVLTEYGYDVTVTEVDPAILFESIAGDSVDATVAPALPITQGHLYDRYEGEFVDLGPNLDGLQNGFVVPEYMDIDSIEDLEPKE</sequence>
<accession>A0A0A1MRM2</accession>
<dbReference type="Proteomes" id="UP000040453">
    <property type="component" value="Unassembled WGS sequence"/>
</dbReference>
<dbReference type="AlphaFoldDB" id="A0A0A1MRM2"/>
<dbReference type="EMBL" id="CDGG01000001">
    <property type="protein sequence ID" value="CEI82314.1"/>
    <property type="molecule type" value="Genomic_DNA"/>
</dbReference>
<dbReference type="OrthoDB" id="9787902at2"/>
<feature type="chain" id="PRO_5039428682" evidence="1">
    <location>
        <begin position="20"/>
        <end position="302"/>
    </location>
</feature>
<dbReference type="GO" id="GO:0022857">
    <property type="term" value="F:transmembrane transporter activity"/>
    <property type="evidence" value="ECO:0007669"/>
    <property type="project" value="InterPro"/>
</dbReference>
<keyword evidence="4" id="KW-1185">Reference proteome</keyword>
<protein>
    <submittedName>
        <fullName evidence="3">Glycine betaine/carnitine transport binding protein GbuC</fullName>
    </submittedName>
</protein>